<dbReference type="PANTHER" id="PTHR43690:SF18">
    <property type="entry name" value="INSULIN-DEGRADING ENZYME-RELATED"/>
    <property type="match status" value="1"/>
</dbReference>
<dbReference type="AlphaFoldDB" id="A0A813Y4H8"/>
<protein>
    <recommendedName>
        <fullName evidence="2">Peptidase M16 middle/third domain-containing protein</fullName>
    </recommendedName>
</protein>
<proteinExistence type="predicted"/>
<reference evidence="3" key="1">
    <citation type="submission" date="2021-02" db="EMBL/GenBank/DDBJ databases">
        <authorList>
            <person name="Nowell W R."/>
        </authorList>
    </citation>
    <scope>NUCLEOTIDE SEQUENCE</scope>
</reference>
<evidence type="ECO:0000256" key="1">
    <source>
        <dbReference type="ARBA" id="ARBA00022723"/>
    </source>
</evidence>
<comment type="caution">
    <text evidence="3">The sequence shown here is derived from an EMBL/GenBank/DDBJ whole genome shotgun (WGS) entry which is preliminary data.</text>
</comment>
<name>A0A813Y4H8_9BILA</name>
<dbReference type="EMBL" id="CAJOBC010001194">
    <property type="protein sequence ID" value="CAF3662570.1"/>
    <property type="molecule type" value="Genomic_DNA"/>
</dbReference>
<gene>
    <name evidence="3" type="ORF">GPM918_LOCUS7337</name>
    <name evidence="4" type="ORF">SRO942_LOCUS7337</name>
</gene>
<evidence type="ECO:0000313" key="3">
    <source>
        <dbReference type="EMBL" id="CAF0875662.1"/>
    </source>
</evidence>
<evidence type="ECO:0000313" key="5">
    <source>
        <dbReference type="Proteomes" id="UP000663829"/>
    </source>
</evidence>
<dbReference type="InterPro" id="IPR050626">
    <property type="entry name" value="Peptidase_M16"/>
</dbReference>
<evidence type="ECO:0000313" key="4">
    <source>
        <dbReference type="EMBL" id="CAF3662570.1"/>
    </source>
</evidence>
<dbReference type="SUPFAM" id="SSF63411">
    <property type="entry name" value="LuxS/MPP-like metallohydrolase"/>
    <property type="match status" value="3"/>
</dbReference>
<accession>A0A813Y4H8</accession>
<sequence length="910" mass="106228">MGEHPEHILITEFLTGSESNVDIFEEHNVIAVSPNDHRWYRLIEIRNGLRCMMVTTNVYDDESEEESEEDKKELQSVEDKLQLPDNEQMLDQHQTTVIVFEIQSQRVVETLDILIHSIIEPLMIPEQVALQLQTIHEGNKTSLKELITGNTYSTELLKDFVKEKYLIPEGMNVVMISSESFRVMQQRIERLFCLMKRRRFVYNFSRLWTTLVEFDVGDSQFYHNSSGSLFTFIIHLTRQGLKNIRLILDSIFEAINLVKRLGPLKRVYDDMQLTDLHAFLFQDKEDSIEYADTIARNLRKYPPLFALFGHSLHLQFEPVDVITKTVVTDRFVLDPRPNPNLSIPDSTQFLAVDFSIKQMDIEMNDVPIILAEEQWGTLWYYRNSQPLPKAFFNLRFLSPYVGLTPQHACMFDLYIVMLNSLLSAHAYPGKASHISMFLISSDTGISMKISGFNQHLPKYLEKVLKVVRDFQISEEGVLSWKQELKVEYFQELTNPRKLAKHVRLYLMKDIWWPVYEKIQFLDDITFKQIVEFSILFRTHLSLDMFVAGNMTGEESKQLFTMAQTVFKLGPVPKVLIPSLRATHLPPQETLVKVESFSTEDCTTCLLLFLEHGITSIKDYVMLEIISETIQEPLEVYLSSVVKGPLTCQVTLRDTYGILSLQIELTFPAHMYNALDVCEYVNQFFLLFKDLINETTSVEFERIITMFRTAKQMMETSLQSVVDRFWTEILFQTYVFDRIHKEVTSSKVEKALTILTSGNQMLRSSHEFRNRIQTRSLINLSNSRLNRISKRKHEIKIDEERTLIQQSKSEPKFHCLTTKRKHEYPLKTKSEPLQLKRMIDDLIHGQGTAAKLEYILKSFEHIETSGRQNSVKTKHLKILTKPDFVKDNYFQIEDLKDFKESCFLFNTTSLK</sequence>
<dbReference type="GO" id="GO:0046872">
    <property type="term" value="F:metal ion binding"/>
    <property type="evidence" value="ECO:0007669"/>
    <property type="project" value="UniProtKB-KW"/>
</dbReference>
<dbReference type="Proteomes" id="UP000663829">
    <property type="component" value="Unassembled WGS sequence"/>
</dbReference>
<dbReference type="InterPro" id="IPR011249">
    <property type="entry name" value="Metalloenz_LuxS/M16"/>
</dbReference>
<dbReference type="Proteomes" id="UP000681722">
    <property type="component" value="Unassembled WGS sequence"/>
</dbReference>
<dbReference type="OrthoDB" id="952271at2759"/>
<dbReference type="Pfam" id="PF16187">
    <property type="entry name" value="Peptidase_M16_M"/>
    <property type="match status" value="1"/>
</dbReference>
<evidence type="ECO:0000259" key="2">
    <source>
        <dbReference type="Pfam" id="PF16187"/>
    </source>
</evidence>
<dbReference type="EMBL" id="CAJNOQ010001194">
    <property type="protein sequence ID" value="CAF0875662.1"/>
    <property type="molecule type" value="Genomic_DNA"/>
</dbReference>
<dbReference type="PANTHER" id="PTHR43690">
    <property type="entry name" value="NARDILYSIN"/>
    <property type="match status" value="1"/>
</dbReference>
<keyword evidence="1" id="KW-0479">Metal-binding</keyword>
<feature type="domain" description="Peptidase M16 middle/third" evidence="2">
    <location>
        <begin position="336"/>
        <end position="519"/>
    </location>
</feature>
<dbReference type="Gene3D" id="3.30.830.10">
    <property type="entry name" value="Metalloenzyme, LuxS/M16 peptidase-like"/>
    <property type="match status" value="3"/>
</dbReference>
<dbReference type="InterPro" id="IPR032632">
    <property type="entry name" value="Peptidase_M16_M"/>
</dbReference>
<organism evidence="3 5">
    <name type="scientific">Didymodactylos carnosus</name>
    <dbReference type="NCBI Taxonomy" id="1234261"/>
    <lineage>
        <taxon>Eukaryota</taxon>
        <taxon>Metazoa</taxon>
        <taxon>Spiralia</taxon>
        <taxon>Gnathifera</taxon>
        <taxon>Rotifera</taxon>
        <taxon>Eurotatoria</taxon>
        <taxon>Bdelloidea</taxon>
        <taxon>Philodinida</taxon>
        <taxon>Philodinidae</taxon>
        <taxon>Didymodactylos</taxon>
    </lineage>
</organism>
<keyword evidence="5" id="KW-1185">Reference proteome</keyword>